<dbReference type="InterPro" id="IPR010221">
    <property type="entry name" value="VCBS_dom"/>
</dbReference>
<dbReference type="Proteomes" id="UP000193335">
    <property type="component" value="Unassembled WGS sequence"/>
</dbReference>
<dbReference type="Pfam" id="PF17803">
    <property type="entry name" value="Cadherin_4"/>
    <property type="match status" value="3"/>
</dbReference>
<evidence type="ECO:0000313" key="4">
    <source>
        <dbReference type="Proteomes" id="UP000193335"/>
    </source>
</evidence>
<dbReference type="AlphaFoldDB" id="A0A1Y2J792"/>
<feature type="domain" description="RapA2 cadherin-like" evidence="2">
    <location>
        <begin position="424"/>
        <end position="500"/>
    </location>
</feature>
<feature type="region of interest" description="Disordered" evidence="1">
    <location>
        <begin position="854"/>
        <end position="875"/>
    </location>
</feature>
<feature type="region of interest" description="Disordered" evidence="1">
    <location>
        <begin position="693"/>
        <end position="728"/>
    </location>
</feature>
<feature type="domain" description="RapA2 cadherin-like" evidence="2">
    <location>
        <begin position="533"/>
        <end position="610"/>
    </location>
</feature>
<evidence type="ECO:0000313" key="3">
    <source>
        <dbReference type="EMBL" id="OSJ21635.1"/>
    </source>
</evidence>
<gene>
    <name evidence="3" type="ORF">BSZ19_50525</name>
</gene>
<dbReference type="NCBIfam" id="TIGR01965">
    <property type="entry name" value="VCBS_repeat"/>
    <property type="match status" value="4"/>
</dbReference>
<dbReference type="InterPro" id="IPR013783">
    <property type="entry name" value="Ig-like_fold"/>
</dbReference>
<feature type="region of interest" description="Disordered" evidence="1">
    <location>
        <begin position="1"/>
        <end position="36"/>
    </location>
</feature>
<dbReference type="InterPro" id="IPR040853">
    <property type="entry name" value="RapA2_cadherin-like"/>
</dbReference>
<comment type="caution">
    <text evidence="3">The sequence shown here is derived from an EMBL/GenBank/DDBJ whole genome shotgun (WGS) entry which is preliminary data.</text>
</comment>
<feature type="compositionally biased region" description="Basic and acidic residues" evidence="1">
    <location>
        <begin position="1006"/>
        <end position="1022"/>
    </location>
</feature>
<accession>A0A1Y2J792</accession>
<dbReference type="EMBL" id="NAFL01000287">
    <property type="protein sequence ID" value="OSJ21635.1"/>
    <property type="molecule type" value="Genomic_DNA"/>
</dbReference>
<proteinExistence type="predicted"/>
<organism evidence="3 4">
    <name type="scientific">Bradyrhizobium japonicum</name>
    <dbReference type="NCBI Taxonomy" id="375"/>
    <lineage>
        <taxon>Bacteria</taxon>
        <taxon>Pseudomonadati</taxon>
        <taxon>Pseudomonadota</taxon>
        <taxon>Alphaproteobacteria</taxon>
        <taxon>Hyphomicrobiales</taxon>
        <taxon>Nitrobacteraceae</taxon>
        <taxon>Bradyrhizobium</taxon>
    </lineage>
</organism>
<evidence type="ECO:0000256" key="1">
    <source>
        <dbReference type="SAM" id="MobiDB-lite"/>
    </source>
</evidence>
<reference evidence="3 4" key="1">
    <citation type="submission" date="2017-03" db="EMBL/GenBank/DDBJ databases">
        <title>Whole genome sequences of fourteen strains of Bradyrhizobium canariense and one strain of Bradyrhizobium japonicum isolated from Lupinus (Papilionoideae: Genisteae) species in Algeria.</title>
        <authorList>
            <person name="Crovadore J."/>
            <person name="Chekireb D."/>
            <person name="Brachmann A."/>
            <person name="Chablais R."/>
            <person name="Cochard B."/>
            <person name="Lefort F."/>
        </authorList>
    </citation>
    <scope>NUCLEOTIDE SEQUENCE [LARGE SCALE GENOMIC DNA]</scope>
    <source>
        <strain evidence="3 4">UBMA197</strain>
    </source>
</reference>
<feature type="region of interest" description="Disordered" evidence="1">
    <location>
        <begin position="1076"/>
        <end position="1097"/>
    </location>
</feature>
<evidence type="ECO:0000259" key="2">
    <source>
        <dbReference type="Pfam" id="PF17803"/>
    </source>
</evidence>
<feature type="domain" description="RapA2 cadherin-like" evidence="2">
    <location>
        <begin position="308"/>
        <end position="390"/>
    </location>
</feature>
<feature type="compositionally biased region" description="Polar residues" evidence="1">
    <location>
        <begin position="865"/>
        <end position="875"/>
    </location>
</feature>
<sequence length="1134" mass="116971">MAVTSTAEHGGEREAAAGLHRRVKTAKSNPPDVPAIQSHERASAGRFGMLSLTALLFSMIKEVRAADPNATFLDDDTITYKDFAHGTFELTTKESIPRHIIVEDPGQTVVLSKVGSGLTVNQLDNSATRMEELRVAQQEALENFSKGFGKNGSGTPPFVESLPLEPINFIAPAAPSALLPLQPIIVTVPDIITPVRTPPILNVQAGPLELDTVVFDVFTATRGTFSASSSGATLTFGISGGATGATALQGAIYDVSKTSSYGTLYLNSSTGAYAFVPNSGAINALKTPTTDSFVITVSDGSLSAQQAFTININGADDAAIISGTTTGLSVESGGVANAASGPPGPPVTTGKLSDIDVDDPANTFTAVNSPTKSAHGYGTFTMTADGVWSYTLDQSNSAVQALNVGKTLTDTFTVTSIGGTPQLITITINGANDAAIISGTTTGTVTEAACWKPGTPIATGKLADTDVDNTPDSFTPVTSPRASDHGYGCFRMTADGVWTYTLDDTNCAVQALNAYDTLTDTFTVTTVDGTAQVVTITIHGTNDPAIIHGCITGSVTEPDCREHGKPTASGRLTDTDVDNTPNTFTPVTCATRSAGGYGAFTMTAAGVWTYTLDTTNCAVQALPSCETLTDTFTVTTIDGTEQTIAITIHGADDRDHFGHAAALNAADPPHATAPPEDNAAARAFAAGPTVAASTHDANTDGIGASGESPDHGKIGTNGGRDTSHDGHEQTLLAGGSRDDHFVFASTSNSSAARPDIISGFKADSERGDLIALGALTLSVLALDPSSTTVPAHTIAWLYDSSANQTIVYVNPTDQSLSIGDSSLVEVHLDGFSTVQTSDFMLALETSGHAMAAEPANLEPGADNDATGSPTTAASLSSGEIVHERAALIDGDGPGQAAKASGCRLDVDCERVVRVGHTQFVQPDDANTRSDAPTGENVASAVSHVQPVNQLHPTAVAENRFVFDKLTPFDNGKGIAPAPESVAAKDSGPVTPSTVDPSMESGPDSIETSHHENHLREHHHGDPIAENGLPRVASVHLGDSFHFKQHGSDGSGDIAPAPWHAAVEPYAIKDGALHGHHSELSAGWDDPSDPSGHHEHAGVVHGFGAASMPEPSPSHIDPAHGAGSAHAHVPHDLIV</sequence>
<protein>
    <recommendedName>
        <fullName evidence="2">RapA2 cadherin-like domain-containing protein</fullName>
    </recommendedName>
</protein>
<name>A0A1Y2J792_BRAJP</name>
<dbReference type="Gene3D" id="2.60.40.10">
    <property type="entry name" value="Immunoglobulins"/>
    <property type="match status" value="3"/>
</dbReference>
<feature type="region of interest" description="Disordered" evidence="1">
    <location>
        <begin position="977"/>
        <end position="1026"/>
    </location>
</feature>